<dbReference type="EMBL" id="HBUE01239116">
    <property type="protein sequence ID" value="CAG6548610.1"/>
    <property type="molecule type" value="Transcribed_RNA"/>
</dbReference>
<feature type="compositionally biased region" description="Polar residues" evidence="1">
    <location>
        <begin position="50"/>
        <end position="59"/>
    </location>
</feature>
<dbReference type="AlphaFoldDB" id="A0A8D8I6K1"/>
<feature type="compositionally biased region" description="Low complexity" evidence="1">
    <location>
        <begin position="33"/>
        <end position="49"/>
    </location>
</feature>
<protein>
    <submittedName>
        <fullName evidence="3">(northern house mosquito) hypothetical protein</fullName>
    </submittedName>
</protein>
<sequence length="205" mass="23006">MSPNSHRVMTMDKGRLSTCVYLCFAAVLITASQGQPTRPDQRQQQQQPGVTSNYSSTSNALARPQIKKDVFMSRGWGAAGMPFNMVYLNHYTKAHKAYAQNLQLQQQQQEQLRQREADQIRLRSGGVIREHGLDQPRTLPYGTRYADAAVASEPQTNAQQSEFGNGQREDEYADSGVYLSAKPSSPRRQYNVPQLFVSYGWGPMG</sequence>
<feature type="signal peptide" evidence="2">
    <location>
        <begin position="1"/>
        <end position="34"/>
    </location>
</feature>
<organism evidence="3">
    <name type="scientific">Culex pipiens</name>
    <name type="common">House mosquito</name>
    <dbReference type="NCBI Taxonomy" id="7175"/>
    <lineage>
        <taxon>Eukaryota</taxon>
        <taxon>Metazoa</taxon>
        <taxon>Ecdysozoa</taxon>
        <taxon>Arthropoda</taxon>
        <taxon>Hexapoda</taxon>
        <taxon>Insecta</taxon>
        <taxon>Pterygota</taxon>
        <taxon>Neoptera</taxon>
        <taxon>Endopterygota</taxon>
        <taxon>Diptera</taxon>
        <taxon>Nematocera</taxon>
        <taxon>Culicoidea</taxon>
        <taxon>Culicidae</taxon>
        <taxon>Culicinae</taxon>
        <taxon>Culicini</taxon>
        <taxon>Culex</taxon>
        <taxon>Culex</taxon>
    </lineage>
</organism>
<evidence type="ECO:0000256" key="2">
    <source>
        <dbReference type="SAM" id="SignalP"/>
    </source>
</evidence>
<feature type="region of interest" description="Disordered" evidence="1">
    <location>
        <begin position="152"/>
        <end position="187"/>
    </location>
</feature>
<accession>A0A8D8I6K1</accession>
<evidence type="ECO:0000256" key="1">
    <source>
        <dbReference type="SAM" id="MobiDB-lite"/>
    </source>
</evidence>
<feature type="chain" id="PRO_5036260967" evidence="2">
    <location>
        <begin position="35"/>
        <end position="205"/>
    </location>
</feature>
<feature type="compositionally biased region" description="Polar residues" evidence="1">
    <location>
        <begin position="153"/>
        <end position="164"/>
    </location>
</feature>
<dbReference type="EMBL" id="HBUE01346103">
    <property type="protein sequence ID" value="CAG6600838.1"/>
    <property type="molecule type" value="Transcribed_RNA"/>
</dbReference>
<evidence type="ECO:0000313" key="3">
    <source>
        <dbReference type="EMBL" id="CAG6548610.1"/>
    </source>
</evidence>
<proteinExistence type="predicted"/>
<reference evidence="3" key="1">
    <citation type="submission" date="2021-05" db="EMBL/GenBank/DDBJ databases">
        <authorList>
            <person name="Alioto T."/>
            <person name="Alioto T."/>
            <person name="Gomez Garrido J."/>
        </authorList>
    </citation>
    <scope>NUCLEOTIDE SEQUENCE</scope>
</reference>
<name>A0A8D8I6K1_CULPI</name>
<keyword evidence="2" id="KW-0732">Signal</keyword>
<feature type="region of interest" description="Disordered" evidence="1">
    <location>
        <begin position="33"/>
        <end position="59"/>
    </location>
</feature>